<dbReference type="Proteomes" id="UP000561726">
    <property type="component" value="Unassembled WGS sequence"/>
</dbReference>
<evidence type="ECO:0000256" key="1">
    <source>
        <dbReference type="SAM" id="Phobius"/>
    </source>
</evidence>
<keyword evidence="1" id="KW-0812">Transmembrane</keyword>
<feature type="transmembrane region" description="Helical" evidence="1">
    <location>
        <begin position="82"/>
        <end position="105"/>
    </location>
</feature>
<evidence type="ECO:0000313" key="3">
    <source>
        <dbReference type="EMBL" id="MBB5643308.1"/>
    </source>
</evidence>
<proteinExistence type="predicted"/>
<keyword evidence="4" id="KW-1185">Reference proteome</keyword>
<gene>
    <name evidence="3" type="ORF">BJ997_003856</name>
    <name evidence="2" type="ORF">GY21_17175</name>
</gene>
<accession>A0A099J3S8</accession>
<evidence type="ECO:0000313" key="5">
    <source>
        <dbReference type="Proteomes" id="UP000561726"/>
    </source>
</evidence>
<reference evidence="2 4" key="1">
    <citation type="submission" date="2014-08" db="EMBL/GenBank/DDBJ databases">
        <authorList>
            <person name="Sisinthy S."/>
        </authorList>
    </citation>
    <scope>NUCLEOTIDE SEQUENCE [LARGE SCALE GENOMIC DNA]</scope>
    <source>
        <strain evidence="2 4">RuG17</strain>
    </source>
</reference>
<dbReference type="AlphaFoldDB" id="A0A099J3S8"/>
<name>A0A099J3S8_9MICO</name>
<sequence>MTTSGFNPKSKRSLIALLSELPGQISDLVRAELEAFKAEFASKAKNFGVGAALFILAAAIGFFALGVLVALLIIVFALFLPLWLATLIVLVLLLAMAAILVLIGVNRVKAATAPDPEGVHASLRNDVDAFKGVGRYEN</sequence>
<reference evidence="3 5" key="2">
    <citation type="submission" date="2020-08" db="EMBL/GenBank/DDBJ databases">
        <title>Sequencing the genomes of 1000 actinobacteria strains.</title>
        <authorList>
            <person name="Klenk H.-P."/>
        </authorList>
    </citation>
    <scope>NUCLEOTIDE SEQUENCE [LARGE SCALE GENOMIC DNA]</scope>
    <source>
        <strain evidence="3 5">DSM 21065</strain>
    </source>
</reference>
<evidence type="ECO:0000313" key="4">
    <source>
        <dbReference type="Proteomes" id="UP000029864"/>
    </source>
</evidence>
<dbReference type="EMBL" id="JACHBQ010000001">
    <property type="protein sequence ID" value="MBB5643308.1"/>
    <property type="molecule type" value="Genomic_DNA"/>
</dbReference>
<organism evidence="2 4">
    <name type="scientific">Cryobacterium roopkundense</name>
    <dbReference type="NCBI Taxonomy" id="1001240"/>
    <lineage>
        <taxon>Bacteria</taxon>
        <taxon>Bacillati</taxon>
        <taxon>Actinomycetota</taxon>
        <taxon>Actinomycetes</taxon>
        <taxon>Micrococcales</taxon>
        <taxon>Microbacteriaceae</taxon>
        <taxon>Cryobacterium</taxon>
    </lineage>
</organism>
<dbReference type="STRING" id="1001240.GY21_17175"/>
<dbReference type="eggNOG" id="ENOG5032SHV">
    <property type="taxonomic scope" value="Bacteria"/>
</dbReference>
<keyword evidence="1" id="KW-0472">Membrane</keyword>
<dbReference type="InterPro" id="IPR009937">
    <property type="entry name" value="Phage_holin_3_6"/>
</dbReference>
<dbReference type="OrthoDB" id="5122083at2"/>
<dbReference type="Proteomes" id="UP000029864">
    <property type="component" value="Unassembled WGS sequence"/>
</dbReference>
<keyword evidence="1" id="KW-1133">Transmembrane helix</keyword>
<evidence type="ECO:0000313" key="2">
    <source>
        <dbReference type="EMBL" id="KGJ72172.1"/>
    </source>
</evidence>
<dbReference type="RefSeq" id="WP_035838692.1">
    <property type="nucleotide sequence ID" value="NZ_JACHBQ010000001.1"/>
</dbReference>
<comment type="caution">
    <text evidence="2">The sequence shown here is derived from an EMBL/GenBank/DDBJ whole genome shotgun (WGS) entry which is preliminary data.</text>
</comment>
<protein>
    <submittedName>
        <fullName evidence="3">Putative membrane protein YqjE</fullName>
    </submittedName>
</protein>
<dbReference type="Pfam" id="PF07332">
    <property type="entry name" value="Phage_holin_3_6"/>
    <property type="match status" value="1"/>
</dbReference>
<dbReference type="EMBL" id="JPXF01000092">
    <property type="protein sequence ID" value="KGJ72172.1"/>
    <property type="molecule type" value="Genomic_DNA"/>
</dbReference>
<feature type="transmembrane region" description="Helical" evidence="1">
    <location>
        <begin position="47"/>
        <end position="76"/>
    </location>
</feature>